<dbReference type="GO" id="GO:0006397">
    <property type="term" value="P:mRNA processing"/>
    <property type="evidence" value="ECO:0007669"/>
    <property type="project" value="UniProtKB-KW"/>
</dbReference>
<name>G8YA00_PICSO</name>
<dbReference type="eggNOG" id="KOG0128">
    <property type="taxonomic scope" value="Eukaryota"/>
</dbReference>
<evidence type="ECO:0000313" key="11">
    <source>
        <dbReference type="Proteomes" id="UP000005222"/>
    </source>
</evidence>
<evidence type="ECO:0000256" key="7">
    <source>
        <dbReference type="SAM" id="MobiDB-lite"/>
    </source>
</evidence>
<evidence type="ECO:0000256" key="2">
    <source>
        <dbReference type="ARBA" id="ARBA00022664"/>
    </source>
</evidence>
<dbReference type="InterPro" id="IPR031766">
    <property type="entry name" value="RRM_occluded"/>
</dbReference>
<dbReference type="SUPFAM" id="SSF54928">
    <property type="entry name" value="RNA-binding domain, RBD"/>
    <property type="match status" value="2"/>
</dbReference>
<dbReference type="HOGENOM" id="CLU_333463_0_0_1"/>
<evidence type="ECO:0000256" key="3">
    <source>
        <dbReference type="ARBA" id="ARBA00022737"/>
    </source>
</evidence>
<accession>G8YA00</accession>
<dbReference type="CDD" id="cd12296">
    <property type="entry name" value="RRM1_Prp24"/>
    <property type="match status" value="1"/>
</dbReference>
<dbReference type="Proteomes" id="UP000005222">
    <property type="component" value="Chromosome L"/>
</dbReference>
<dbReference type="GO" id="GO:0005737">
    <property type="term" value="C:cytoplasm"/>
    <property type="evidence" value="ECO:0007669"/>
    <property type="project" value="TreeGrafter"/>
</dbReference>
<feature type="domain" description="RRM" evidence="8">
    <location>
        <begin position="626"/>
        <end position="709"/>
    </location>
</feature>
<feature type="compositionally biased region" description="Basic and acidic residues" evidence="7">
    <location>
        <begin position="535"/>
        <end position="552"/>
    </location>
</feature>
<dbReference type="EMBL" id="FO082048">
    <property type="protein sequence ID" value="CCE84414.1"/>
    <property type="molecule type" value="Genomic_DNA"/>
</dbReference>
<dbReference type="Gene3D" id="1.25.40.10">
    <property type="entry name" value="Tetratricopeptide repeat domain"/>
    <property type="match status" value="2"/>
</dbReference>
<dbReference type="GO" id="GO:0003729">
    <property type="term" value="F:mRNA binding"/>
    <property type="evidence" value="ECO:0007669"/>
    <property type="project" value="TreeGrafter"/>
</dbReference>
<dbReference type="GO" id="GO:0005634">
    <property type="term" value="C:nucleus"/>
    <property type="evidence" value="ECO:0007669"/>
    <property type="project" value="UniProtKB-SubCell"/>
</dbReference>
<dbReference type="InterPro" id="IPR011990">
    <property type="entry name" value="TPR-like_helical_dom_sf"/>
</dbReference>
<feature type="domain" description="RRM" evidence="8">
    <location>
        <begin position="552"/>
        <end position="625"/>
    </location>
</feature>
<dbReference type="InParanoid" id="G8YA00"/>
<proteinExistence type="predicted"/>
<evidence type="ECO:0000313" key="9">
    <source>
        <dbReference type="EMBL" id="CCE83383.1"/>
    </source>
</evidence>
<dbReference type="InterPro" id="IPR000504">
    <property type="entry name" value="RRM_dom"/>
</dbReference>
<dbReference type="OrthoDB" id="360390at2759"/>
<evidence type="ECO:0000256" key="4">
    <source>
        <dbReference type="ARBA" id="ARBA00022884"/>
    </source>
</evidence>
<dbReference type="InterPro" id="IPR035979">
    <property type="entry name" value="RBD_domain_sf"/>
</dbReference>
<keyword evidence="2" id="KW-0507">mRNA processing</keyword>
<feature type="region of interest" description="Disordered" evidence="7">
    <location>
        <begin position="519"/>
        <end position="552"/>
    </location>
</feature>
<keyword evidence="11" id="KW-1185">Reference proteome</keyword>
<dbReference type="PANTHER" id="PTHR23003:SF62">
    <property type="entry name" value="SERINE_ARGININE (SR)-TYPE SHUTTLING MRNA BINDING PROTEIN NPL3"/>
    <property type="match status" value="1"/>
</dbReference>
<comment type="subcellular location">
    <subcellularLocation>
        <location evidence="1">Nucleus</location>
    </subcellularLocation>
</comment>
<dbReference type="SUPFAM" id="SSF48452">
    <property type="entry name" value="TPR-like"/>
    <property type="match status" value="1"/>
</dbReference>
<dbReference type="SMART" id="SM00360">
    <property type="entry name" value="RRM"/>
    <property type="match status" value="4"/>
</dbReference>
<dbReference type="Gene3D" id="3.30.70.330">
    <property type="match status" value="4"/>
</dbReference>
<sequence length="925" mass="107602">MNQDKSEVIEQLKEQIRNGPYNENNYDELIAYLRSRDPIPCMQIHEVRTKKLLNFTPGINEISEWLEDLLKVDSEDLRFDLICDYYENIIKIYPSVYYWGRYIEFVLDNYYENKDFVDESFTKNLFIRSLNDTVHDFKNSSVVWGMLLKFFENIYKATRSEHDLISLDKLHLKRLSYPHTGLDVSFSEYSAFVSSYFQENYEEKMVFANKIYTQSVKAARYYDNFEVELAKSNDAQVWINYMHEVHKFANGEYSKVSSIFYRFLVHQQTSAVPDDNLIHVWLSFIYIIYESKGEYNQILEETLSKFITSYPQSPICYAEFIRNCELFEDPLSKYSSALDRVVASKVMDNSSYDDWKVLGTAILSFEFSVLEKWEEGMSVLQLHLKQYVDFAIKQNFDINHTIERLAISIYEKLDEIDSAYEVVKRLVQTFDSQTDIWRLAFEFSKRNEFPYEVISSLLEDAANSIMKMDRPEEILQEWLIYEQINGDLDTYKSALVKTNNILRQINSRRIDQSQLVEQDNNKLKRKLSQSSLEESENKRTQKERPQRNREECSVKLSHLPDDITERRVRDFLKDCGDPKDVKIFESGGDCNAIIEFSSEQEVFSSMTKNFKKLDGREIEVTRILQNTLWVCNFPPSMSHESLKSLFESKGRVISVRFPSLASNKKRRFCYVEFSSPEEAKYARLELDQKQLKDEQLGKDFTLTVDISSPSASKKNEEPDQKREIYVSNLDFKKVSETTLRSVFARFGDIDTITLPVSEEQKAQGNLNRGYAFVVFHSSHAAKKALQLNGTTVEGRKMSVTPSKRGRTTLNPTKTSFNINSYDDLRSISVFNVSDTINSDQIANHFNTVIGPVTKVEIFPEHNAAIVEFQSPMHAGKVVLSPDAAILDGKSLEFGSRNDISKLLHGTKNREKKNTLMVPTQLRVKK</sequence>
<keyword evidence="5" id="KW-0539">Nucleus</keyword>
<evidence type="ECO:0000313" key="10">
    <source>
        <dbReference type="EMBL" id="CCE84414.1"/>
    </source>
</evidence>
<dbReference type="Pfam" id="PF00076">
    <property type="entry name" value="RRM_1"/>
    <property type="match status" value="2"/>
</dbReference>
<gene>
    <name evidence="9" type="primary">Piso0_003958</name>
    <name evidence="9" type="ORF">GNLVRS01_PISO0K06324g</name>
    <name evidence="10" type="ORF">GNLVRS01_PISO0L06325g</name>
</gene>
<dbReference type="AlphaFoldDB" id="G8YA00"/>
<dbReference type="InterPro" id="IPR012677">
    <property type="entry name" value="Nucleotide-bd_a/b_plait_sf"/>
</dbReference>
<dbReference type="InterPro" id="IPR050374">
    <property type="entry name" value="RRT5_SRSF_SR"/>
</dbReference>
<feature type="domain" description="RRM" evidence="8">
    <location>
        <begin position="722"/>
        <end position="804"/>
    </location>
</feature>
<evidence type="ECO:0000259" key="8">
    <source>
        <dbReference type="PROSITE" id="PS50102"/>
    </source>
</evidence>
<feature type="domain" description="RRM" evidence="8">
    <location>
        <begin position="825"/>
        <end position="898"/>
    </location>
</feature>
<evidence type="ECO:0000256" key="6">
    <source>
        <dbReference type="PROSITE-ProRule" id="PRU00176"/>
    </source>
</evidence>
<dbReference type="PROSITE" id="PS50102">
    <property type="entry name" value="RRM"/>
    <property type="match status" value="4"/>
</dbReference>
<reference evidence="11" key="2">
    <citation type="journal article" date="2012" name="G3 (Bethesda)">
        <title>Pichia sorbitophila, an interspecies yeast hybrid reveals early steps of genome resolution following polyploidization.</title>
        <authorList>
            <person name="Leh Louis V."/>
            <person name="Despons L."/>
            <person name="Friedrich A."/>
            <person name="Martin T."/>
            <person name="Durrens P."/>
            <person name="Casaregola S."/>
            <person name="Neuveglise C."/>
            <person name="Fairhead C."/>
            <person name="Marck C."/>
            <person name="Cruz J.A."/>
            <person name="Straub M.L."/>
            <person name="Kugler V."/>
            <person name="Sacerdot C."/>
            <person name="Uzunov Z."/>
            <person name="Thierry A."/>
            <person name="Weiss S."/>
            <person name="Bleykasten C."/>
            <person name="De Montigny J."/>
            <person name="Jacques N."/>
            <person name="Jung P."/>
            <person name="Lemaire M."/>
            <person name="Mallet S."/>
            <person name="Morel G."/>
            <person name="Richard G.F."/>
            <person name="Sarkar A."/>
            <person name="Savel G."/>
            <person name="Schacherer J."/>
            <person name="Seret M.L."/>
            <person name="Talla E."/>
            <person name="Samson G."/>
            <person name="Jubin C."/>
            <person name="Poulain J."/>
            <person name="Vacherie B."/>
            <person name="Barbe V."/>
            <person name="Pelletier E."/>
            <person name="Sherman D.J."/>
            <person name="Westhof E."/>
            <person name="Weissenbach J."/>
            <person name="Baret P.V."/>
            <person name="Wincker P."/>
            <person name="Gaillardin C."/>
            <person name="Dujon B."/>
            <person name="Souciet J.L."/>
        </authorList>
    </citation>
    <scope>NUCLEOTIDE SEQUENCE [LARGE SCALE GENOMIC DNA]</scope>
    <source>
        <strain evidence="11">ATCC MYA-4447 / BCRC 22081 / CBS 7064 / NBRC 10061 / NRRL Y-12695</strain>
    </source>
</reference>
<protein>
    <submittedName>
        <fullName evidence="9">Piso0_003958 protein</fullName>
    </submittedName>
</protein>
<evidence type="ECO:0000256" key="5">
    <source>
        <dbReference type="ARBA" id="ARBA00023242"/>
    </source>
</evidence>
<evidence type="ECO:0000256" key="1">
    <source>
        <dbReference type="ARBA" id="ARBA00004123"/>
    </source>
</evidence>
<dbReference type="Pfam" id="PF16842">
    <property type="entry name" value="RRM_occluded"/>
    <property type="match status" value="1"/>
</dbReference>
<keyword evidence="3" id="KW-0677">Repeat</keyword>
<dbReference type="InterPro" id="IPR034397">
    <property type="entry name" value="Prp24_RRM1"/>
</dbReference>
<organism evidence="9 11">
    <name type="scientific">Pichia sorbitophila (strain ATCC MYA-4447 / BCRC 22081 / CBS 7064 / NBRC 10061 / NRRL Y-12695)</name>
    <name type="common">Hybrid yeast</name>
    <dbReference type="NCBI Taxonomy" id="559304"/>
    <lineage>
        <taxon>Eukaryota</taxon>
        <taxon>Fungi</taxon>
        <taxon>Dikarya</taxon>
        <taxon>Ascomycota</taxon>
        <taxon>Saccharomycotina</taxon>
        <taxon>Pichiomycetes</taxon>
        <taxon>Debaryomycetaceae</taxon>
        <taxon>Millerozyma</taxon>
    </lineage>
</organism>
<keyword evidence="4 6" id="KW-0694">RNA-binding</keyword>
<dbReference type="Proteomes" id="UP000005222">
    <property type="component" value="Chromosome K"/>
</dbReference>
<dbReference type="EMBL" id="FO082049">
    <property type="protein sequence ID" value="CCE83383.1"/>
    <property type="molecule type" value="Genomic_DNA"/>
</dbReference>
<reference evidence="9" key="1">
    <citation type="submission" date="2011-10" db="EMBL/GenBank/DDBJ databases">
        <authorList>
            <person name="Genoscope - CEA"/>
        </authorList>
    </citation>
    <scope>NUCLEOTIDE SEQUENCE</scope>
</reference>
<dbReference type="CDD" id="cd12299">
    <property type="entry name" value="RRM4_Prp24"/>
    <property type="match status" value="1"/>
</dbReference>
<dbReference type="PANTHER" id="PTHR23003">
    <property type="entry name" value="RNA RECOGNITION MOTIF RRM DOMAIN CONTAINING PROTEIN"/>
    <property type="match status" value="1"/>
</dbReference>
<dbReference type="STRING" id="559304.G8YA00"/>